<protein>
    <submittedName>
        <fullName evidence="3">Uncharacterized protein</fullName>
    </submittedName>
</protein>
<feature type="transmembrane region" description="Helical" evidence="2">
    <location>
        <begin position="84"/>
        <end position="101"/>
    </location>
</feature>
<feature type="compositionally biased region" description="Low complexity" evidence="1">
    <location>
        <begin position="315"/>
        <end position="324"/>
    </location>
</feature>
<organism evidence="3 4">
    <name type="scientific">Linnemannia hyalina</name>
    <dbReference type="NCBI Taxonomy" id="64524"/>
    <lineage>
        <taxon>Eukaryota</taxon>
        <taxon>Fungi</taxon>
        <taxon>Fungi incertae sedis</taxon>
        <taxon>Mucoromycota</taxon>
        <taxon>Mortierellomycotina</taxon>
        <taxon>Mortierellomycetes</taxon>
        <taxon>Mortierellales</taxon>
        <taxon>Mortierellaceae</taxon>
        <taxon>Linnemannia</taxon>
    </lineage>
</organism>
<evidence type="ECO:0000256" key="2">
    <source>
        <dbReference type="SAM" id="Phobius"/>
    </source>
</evidence>
<dbReference type="EMBL" id="JAHRHY010000011">
    <property type="protein sequence ID" value="KAG9065527.1"/>
    <property type="molecule type" value="Genomic_DNA"/>
</dbReference>
<dbReference type="Proteomes" id="UP000707451">
    <property type="component" value="Unassembled WGS sequence"/>
</dbReference>
<feature type="compositionally biased region" description="Gly residues" evidence="1">
    <location>
        <begin position="364"/>
        <end position="378"/>
    </location>
</feature>
<evidence type="ECO:0000313" key="4">
    <source>
        <dbReference type="Proteomes" id="UP000707451"/>
    </source>
</evidence>
<evidence type="ECO:0000256" key="1">
    <source>
        <dbReference type="SAM" id="MobiDB-lite"/>
    </source>
</evidence>
<feature type="transmembrane region" description="Helical" evidence="2">
    <location>
        <begin position="154"/>
        <end position="173"/>
    </location>
</feature>
<comment type="caution">
    <text evidence="3">The sequence shown here is derived from an EMBL/GenBank/DDBJ whole genome shotgun (WGS) entry which is preliminary data.</text>
</comment>
<keyword evidence="4" id="KW-1185">Reference proteome</keyword>
<feature type="region of interest" description="Disordered" evidence="1">
    <location>
        <begin position="217"/>
        <end position="277"/>
    </location>
</feature>
<reference evidence="3" key="1">
    <citation type="submission" date="2021-06" db="EMBL/GenBank/DDBJ databases">
        <title>Genome Sequence of Mortierella hyaline Strain SCG-10, a Cold-Adapted, Nitrate-Reducing Fungus Isolated from Soil in Minnesota, USA.</title>
        <authorList>
            <person name="Aldossari N."/>
        </authorList>
    </citation>
    <scope>NUCLEOTIDE SEQUENCE</scope>
    <source>
        <strain evidence="3">SCG-10</strain>
    </source>
</reference>
<sequence length="392" mass="42371">MPYVRYFKYIVPLQIATGLLSLVIIFIVFIGLKVDGPHLPPPDLNSTNGTITTPPPPTSSNQTTTRTEETIATSSEGNFLTYEQLSISILVVIGCVISLLAPYRLKPNYRFSMVWVMCIAGLVAGVSQLIMIGLRGGCSAAYYKEQQSRCSIQLAVSTMDLMWVVMLLMEGVLNYQRCVDKDFQTRLREQEEVGSERWRWSVTSVVYNPDVELAQRQQRIEEEEEREAYAAEVARGEGGEHGDDEGSDVDRNLEEGETGPTGESSTGRRRRTARRLAIQTPVEVEPLPKYKPKPAIGQPRIHDLGNMPLPPSSPSTPSFPVLPLEPTSFSSLPPSPEGVLPSTSMTITTSTGGTDSGVTAGTGTETGTGIGSGIGSGAEGTIPSSLPPSYSA</sequence>
<keyword evidence="2" id="KW-0472">Membrane</keyword>
<feature type="compositionally biased region" description="Low complexity" evidence="1">
    <location>
        <begin position="342"/>
        <end position="363"/>
    </location>
</feature>
<gene>
    <name evidence="3" type="ORF">KI688_001815</name>
</gene>
<feature type="transmembrane region" description="Helical" evidence="2">
    <location>
        <begin position="9"/>
        <end position="32"/>
    </location>
</feature>
<keyword evidence="2" id="KW-0812">Transmembrane</keyword>
<name>A0A9P7XRX1_9FUNG</name>
<keyword evidence="2" id="KW-1133">Transmembrane helix</keyword>
<accession>A0A9P7XRX1</accession>
<feature type="region of interest" description="Disordered" evidence="1">
    <location>
        <begin position="43"/>
        <end position="66"/>
    </location>
</feature>
<feature type="region of interest" description="Disordered" evidence="1">
    <location>
        <begin position="303"/>
        <end position="392"/>
    </location>
</feature>
<dbReference type="OrthoDB" id="2428063at2759"/>
<feature type="transmembrane region" description="Helical" evidence="2">
    <location>
        <begin position="113"/>
        <end position="134"/>
    </location>
</feature>
<feature type="compositionally biased region" description="Polar residues" evidence="1">
    <location>
        <begin position="382"/>
        <end position="392"/>
    </location>
</feature>
<evidence type="ECO:0000313" key="3">
    <source>
        <dbReference type="EMBL" id="KAG9065527.1"/>
    </source>
</evidence>
<proteinExistence type="predicted"/>
<dbReference type="AlphaFoldDB" id="A0A9P7XRX1"/>